<feature type="region of interest" description="Disordered" evidence="1">
    <location>
        <begin position="1"/>
        <end position="69"/>
    </location>
</feature>
<feature type="compositionally biased region" description="Basic and acidic residues" evidence="1">
    <location>
        <begin position="12"/>
        <end position="25"/>
    </location>
</feature>
<dbReference type="Proteomes" id="UP001596119">
    <property type="component" value="Unassembled WGS sequence"/>
</dbReference>
<comment type="caution">
    <text evidence="2">The sequence shown here is derived from an EMBL/GenBank/DDBJ whole genome shotgun (WGS) entry which is preliminary data.</text>
</comment>
<evidence type="ECO:0000313" key="2">
    <source>
        <dbReference type="EMBL" id="MFC5952472.1"/>
    </source>
</evidence>
<organism evidence="2 3">
    <name type="scientific">Pseudonocardia lutea</name>
    <dbReference type="NCBI Taxonomy" id="2172015"/>
    <lineage>
        <taxon>Bacteria</taxon>
        <taxon>Bacillati</taxon>
        <taxon>Actinomycetota</taxon>
        <taxon>Actinomycetes</taxon>
        <taxon>Pseudonocardiales</taxon>
        <taxon>Pseudonocardiaceae</taxon>
        <taxon>Pseudonocardia</taxon>
    </lineage>
</organism>
<evidence type="ECO:0000256" key="1">
    <source>
        <dbReference type="SAM" id="MobiDB-lite"/>
    </source>
</evidence>
<accession>A0ABW1IIN9</accession>
<reference evidence="3" key="1">
    <citation type="journal article" date="2019" name="Int. J. Syst. Evol. Microbiol.">
        <title>The Global Catalogue of Microorganisms (GCM) 10K type strain sequencing project: providing services to taxonomists for standard genome sequencing and annotation.</title>
        <authorList>
            <consortium name="The Broad Institute Genomics Platform"/>
            <consortium name="The Broad Institute Genome Sequencing Center for Infectious Disease"/>
            <person name="Wu L."/>
            <person name="Ma J."/>
        </authorList>
    </citation>
    <scope>NUCLEOTIDE SEQUENCE [LARGE SCALE GENOMIC DNA]</scope>
    <source>
        <strain evidence="3">CGMCC 4.7397</strain>
    </source>
</reference>
<dbReference type="RefSeq" id="WP_165383662.1">
    <property type="nucleotide sequence ID" value="NZ_JBHSQK010000107.1"/>
</dbReference>
<proteinExistence type="predicted"/>
<gene>
    <name evidence="2" type="ORF">ACFQH9_29835</name>
</gene>
<feature type="compositionally biased region" description="Polar residues" evidence="1">
    <location>
        <begin position="1"/>
        <end position="11"/>
    </location>
</feature>
<name>A0ABW1IIN9_9PSEU</name>
<dbReference type="EMBL" id="JBHSQK010000107">
    <property type="protein sequence ID" value="MFC5952472.1"/>
    <property type="molecule type" value="Genomic_DNA"/>
</dbReference>
<protein>
    <submittedName>
        <fullName evidence="2">Uncharacterized protein</fullName>
    </submittedName>
</protein>
<keyword evidence="3" id="KW-1185">Reference proteome</keyword>
<evidence type="ECO:0000313" key="3">
    <source>
        <dbReference type="Proteomes" id="UP001596119"/>
    </source>
</evidence>
<sequence length="69" mass="7547">MNALKATTNHPENGERGRNLLRGREALPAQPENRFSARSGIGFVDGRQSRYGKSPDDSPLDSPAIRLVT</sequence>